<proteinExistence type="predicted"/>
<dbReference type="InterPro" id="IPR001890">
    <property type="entry name" value="RNA-binding_CRM"/>
</dbReference>
<dbReference type="PANTHER" id="PTHR40065">
    <property type="entry name" value="RNA-BINDING PROTEIN YHBY"/>
    <property type="match status" value="1"/>
</dbReference>
<evidence type="ECO:0000256" key="2">
    <source>
        <dbReference type="PROSITE-ProRule" id="PRU00626"/>
    </source>
</evidence>
<dbReference type="Proteomes" id="UP000501466">
    <property type="component" value="Chromosome"/>
</dbReference>
<feature type="domain" description="CRM" evidence="3">
    <location>
        <begin position="5"/>
        <end position="101"/>
    </location>
</feature>
<dbReference type="InterPro" id="IPR051925">
    <property type="entry name" value="RNA-binding_domain"/>
</dbReference>
<dbReference type="InterPro" id="IPR035920">
    <property type="entry name" value="YhbY-like_sf"/>
</dbReference>
<dbReference type="Gene3D" id="3.30.110.60">
    <property type="entry name" value="YhbY-like"/>
    <property type="match status" value="1"/>
</dbReference>
<dbReference type="GO" id="GO:0003723">
    <property type="term" value="F:RNA binding"/>
    <property type="evidence" value="ECO:0007669"/>
    <property type="project" value="UniProtKB-UniRule"/>
</dbReference>
<dbReference type="SMART" id="SM01103">
    <property type="entry name" value="CRS1_YhbY"/>
    <property type="match status" value="1"/>
</dbReference>
<dbReference type="SUPFAM" id="SSF75471">
    <property type="entry name" value="YhbY-like"/>
    <property type="match status" value="1"/>
</dbReference>
<dbReference type="NCBIfam" id="TIGR00253">
    <property type="entry name" value="RNA_bind_YhbY"/>
    <property type="match status" value="1"/>
</dbReference>
<dbReference type="KEGG" id="tzo:THMIRHAT_16950"/>
<dbReference type="Pfam" id="PF01985">
    <property type="entry name" value="CRS1_YhbY"/>
    <property type="match status" value="1"/>
</dbReference>
<dbReference type="RefSeq" id="WP_173291708.1">
    <property type="nucleotide sequence ID" value="NZ_AP021888.1"/>
</dbReference>
<dbReference type="EMBL" id="AP021888">
    <property type="protein sequence ID" value="BBP43949.1"/>
    <property type="molecule type" value="Genomic_DNA"/>
</dbReference>
<name>A0A6F8PPA7_9GAMM</name>
<dbReference type="AlphaFoldDB" id="A0A6F8PPA7"/>
<evidence type="ECO:0000256" key="1">
    <source>
        <dbReference type="ARBA" id="ARBA00022884"/>
    </source>
</evidence>
<reference evidence="5" key="1">
    <citation type="submission" date="2019-11" db="EMBL/GenBank/DDBJ databases">
        <title>Isolation and characterization of two novel species in the genus Thiomicrorhabdus.</title>
        <authorList>
            <person name="Mochizuki J."/>
            <person name="Kojima H."/>
            <person name="Fukui M."/>
        </authorList>
    </citation>
    <scope>NUCLEOTIDE SEQUENCE [LARGE SCALE GENOMIC DNA]</scope>
    <source>
        <strain evidence="5">AkT22</strain>
    </source>
</reference>
<dbReference type="InterPro" id="IPR017924">
    <property type="entry name" value="RNA-binding_YhbY"/>
</dbReference>
<organism evidence="4 5">
    <name type="scientific">Thiosulfativibrio zosterae</name>
    <dbReference type="NCBI Taxonomy" id="2675053"/>
    <lineage>
        <taxon>Bacteria</taxon>
        <taxon>Pseudomonadati</taxon>
        <taxon>Pseudomonadota</taxon>
        <taxon>Gammaproteobacteria</taxon>
        <taxon>Thiotrichales</taxon>
        <taxon>Piscirickettsiaceae</taxon>
        <taxon>Thiosulfativibrio</taxon>
    </lineage>
</organism>
<gene>
    <name evidence="4" type="primary">yhbY</name>
    <name evidence="4" type="ORF">THMIRHAT_16950</name>
</gene>
<accession>A0A6F8PPA7</accession>
<keyword evidence="1 2" id="KW-0694">RNA-binding</keyword>
<sequence>MSNQKNLTPSQVKFLRGIAHGLNPIIIIGSKGVTESLMEELESSLEHHELLKIKIAIGEKDDRKEIIEHIVAQTQSQLVQSIGKTCVIFRAKKQTEIQLPK</sequence>
<evidence type="ECO:0000313" key="4">
    <source>
        <dbReference type="EMBL" id="BBP43949.1"/>
    </source>
</evidence>
<dbReference type="PROSITE" id="PS51295">
    <property type="entry name" value="CRM"/>
    <property type="match status" value="1"/>
</dbReference>
<dbReference type="PANTHER" id="PTHR40065:SF3">
    <property type="entry name" value="RNA-BINDING PROTEIN YHBY"/>
    <property type="match status" value="1"/>
</dbReference>
<evidence type="ECO:0000313" key="5">
    <source>
        <dbReference type="Proteomes" id="UP000501466"/>
    </source>
</evidence>
<keyword evidence="5" id="KW-1185">Reference proteome</keyword>
<evidence type="ECO:0000259" key="3">
    <source>
        <dbReference type="PROSITE" id="PS51295"/>
    </source>
</evidence>
<protein>
    <submittedName>
        <fullName evidence="4">RNA-binding protein</fullName>
    </submittedName>
</protein>